<evidence type="ECO:0000256" key="6">
    <source>
        <dbReference type="SAM" id="MobiDB-lite"/>
    </source>
</evidence>
<dbReference type="PANTHER" id="PTHR13317:SF4">
    <property type="entry name" value="TRANSMEMBRANE ANTERIOR POSTERIOR TRANSFORMATION PROTEIN 1 HOMOLOG"/>
    <property type="match status" value="1"/>
</dbReference>
<evidence type="ECO:0000256" key="2">
    <source>
        <dbReference type="ARBA" id="ARBA00008803"/>
    </source>
</evidence>
<name>A0AAV7F5Q4_ARIFI</name>
<organism evidence="8 9">
    <name type="scientific">Aristolochia fimbriata</name>
    <name type="common">White veined hardy Dutchman's pipe vine</name>
    <dbReference type="NCBI Taxonomy" id="158543"/>
    <lineage>
        <taxon>Eukaryota</taxon>
        <taxon>Viridiplantae</taxon>
        <taxon>Streptophyta</taxon>
        <taxon>Embryophyta</taxon>
        <taxon>Tracheophyta</taxon>
        <taxon>Spermatophyta</taxon>
        <taxon>Magnoliopsida</taxon>
        <taxon>Magnoliidae</taxon>
        <taxon>Piperales</taxon>
        <taxon>Aristolochiaceae</taxon>
        <taxon>Aristolochia</taxon>
    </lineage>
</organism>
<feature type="region of interest" description="Disordered" evidence="6">
    <location>
        <begin position="99"/>
        <end position="157"/>
    </location>
</feature>
<evidence type="ECO:0000313" key="9">
    <source>
        <dbReference type="Proteomes" id="UP000825729"/>
    </source>
</evidence>
<feature type="transmembrane region" description="Helical" evidence="7">
    <location>
        <begin position="449"/>
        <end position="467"/>
    </location>
</feature>
<comment type="similarity">
    <text evidence="2">Belongs to the TAPT1 family.</text>
</comment>
<feature type="transmembrane region" description="Helical" evidence="7">
    <location>
        <begin position="509"/>
        <end position="529"/>
    </location>
</feature>
<keyword evidence="3 7" id="KW-0812">Transmembrane</keyword>
<dbReference type="EMBL" id="JAINDJ010000003">
    <property type="protein sequence ID" value="KAG9455322.1"/>
    <property type="molecule type" value="Genomic_DNA"/>
</dbReference>
<keyword evidence="5 7" id="KW-0472">Membrane</keyword>
<dbReference type="AlphaFoldDB" id="A0AAV7F5Q4"/>
<evidence type="ECO:0000256" key="3">
    <source>
        <dbReference type="ARBA" id="ARBA00022692"/>
    </source>
</evidence>
<dbReference type="GO" id="GO:0005789">
    <property type="term" value="C:endoplasmic reticulum membrane"/>
    <property type="evidence" value="ECO:0007669"/>
    <property type="project" value="TreeGrafter"/>
</dbReference>
<proteinExistence type="inferred from homology"/>
<comment type="caution">
    <text evidence="8">The sequence shown here is derived from an EMBL/GenBank/DDBJ whole genome shotgun (WGS) entry which is preliminary data.</text>
</comment>
<reference evidence="8 9" key="1">
    <citation type="submission" date="2021-07" db="EMBL/GenBank/DDBJ databases">
        <title>The Aristolochia fimbriata genome: insights into angiosperm evolution, floral development and chemical biosynthesis.</title>
        <authorList>
            <person name="Jiao Y."/>
        </authorList>
    </citation>
    <scope>NUCLEOTIDE SEQUENCE [LARGE SCALE GENOMIC DNA]</scope>
    <source>
        <strain evidence="8">IBCAS-2021</strain>
        <tissue evidence="8">Leaf</tissue>
    </source>
</reference>
<sequence>MMAAKAGGRKFSFDLLNLNGPGDDDPSLNRSSTLPAVNCTEPGTPSKSKSGRRKRKNKSTNRQLTVPTTNGNGNTSQHDIGRCNLEPGCSQSDRIVEVGGECEGSSDGNRPWVPENLERNTSGRPESDIGSTADRFPVRNGSGAKHPSSSGWRAKSNGVVSRLETTDSLDWNRLTAEKSDMEKLPLKYLMGEIAGGNSLRMTTSVGNEKKRERVYNTMFHVPWRCELLIDVGFFVCLDSFLSLLTIMPARIFMTFWRFLCIRQFQRPSDTELSDFGCLIVLFCGVVVLEAIDISLIYHIIRGQGTIKLYVLYNVLEIFDKLCQSFGGDALQVLFNSAEGIAGCSKDDVNFELMRFILDQTIAVPIVLVHSFILLAQAITLSTCIVAHNNALLALLVSNNFAEIKSSVFKRFSKDNLHSLAYFDAVERFHISTFLSFVLAQYVLEAEGPWFSSFAFNAFLVIVCEMFIDVIKHSFLAKFNEIKPAAYSEFLEDLCKQTLNMELENERRNLTFVPIAPACVVIRVLSPLYAEHLPHGPLPWRLMWILFSTAITYIILLTVKMMVGLSLNLYATWYVERCQNKKNDLHLD</sequence>
<evidence type="ECO:0008006" key="10">
    <source>
        <dbReference type="Google" id="ProtNLM"/>
    </source>
</evidence>
<feature type="compositionally biased region" description="Polar residues" evidence="6">
    <location>
        <begin position="63"/>
        <end position="78"/>
    </location>
</feature>
<accession>A0AAV7F5Q4</accession>
<evidence type="ECO:0000256" key="4">
    <source>
        <dbReference type="ARBA" id="ARBA00022989"/>
    </source>
</evidence>
<evidence type="ECO:0000313" key="8">
    <source>
        <dbReference type="EMBL" id="KAG9455322.1"/>
    </source>
</evidence>
<feature type="transmembrane region" description="Helical" evidence="7">
    <location>
        <begin position="272"/>
        <end position="297"/>
    </location>
</feature>
<feature type="compositionally biased region" description="Basic residues" evidence="6">
    <location>
        <begin position="49"/>
        <end position="59"/>
    </location>
</feature>
<keyword evidence="4 7" id="KW-1133">Transmembrane helix</keyword>
<dbReference type="Pfam" id="PF05346">
    <property type="entry name" value="DUF747"/>
    <property type="match status" value="1"/>
</dbReference>
<feature type="region of interest" description="Disordered" evidence="6">
    <location>
        <begin position="1"/>
        <end position="87"/>
    </location>
</feature>
<feature type="transmembrane region" description="Helical" evidence="7">
    <location>
        <begin position="227"/>
        <end position="252"/>
    </location>
</feature>
<dbReference type="Proteomes" id="UP000825729">
    <property type="component" value="Unassembled WGS sequence"/>
</dbReference>
<feature type="transmembrane region" description="Helical" evidence="7">
    <location>
        <begin position="361"/>
        <end position="378"/>
    </location>
</feature>
<dbReference type="InterPro" id="IPR008010">
    <property type="entry name" value="Tatp1"/>
</dbReference>
<gene>
    <name evidence="8" type="ORF">H6P81_008226</name>
</gene>
<comment type="subcellular location">
    <subcellularLocation>
        <location evidence="1">Membrane</location>
        <topology evidence="1">Multi-pass membrane protein</topology>
    </subcellularLocation>
</comment>
<evidence type="ECO:0000256" key="1">
    <source>
        <dbReference type="ARBA" id="ARBA00004141"/>
    </source>
</evidence>
<protein>
    <recommendedName>
        <fullName evidence="10">Protein POLLEN DEFECTIVE IN GUIDANCE 1</fullName>
    </recommendedName>
</protein>
<evidence type="ECO:0000256" key="5">
    <source>
        <dbReference type="ARBA" id="ARBA00023136"/>
    </source>
</evidence>
<evidence type="ECO:0000256" key="7">
    <source>
        <dbReference type="SAM" id="Phobius"/>
    </source>
</evidence>
<keyword evidence="9" id="KW-1185">Reference proteome</keyword>
<dbReference type="PANTHER" id="PTHR13317">
    <property type="entry name" value="TRANSMEMBRANE ANTERIOR POSTERIOR TRANSFORMATION PROTEIN 1 HOMOLOG"/>
    <property type="match status" value="1"/>
</dbReference>